<protein>
    <recommendedName>
        <fullName evidence="5">Pentatricopeptide repeat-containing protein</fullName>
    </recommendedName>
</protein>
<evidence type="ECO:0000313" key="3">
    <source>
        <dbReference type="EMBL" id="KAK8492995.1"/>
    </source>
</evidence>
<feature type="repeat" description="PPR" evidence="2">
    <location>
        <begin position="101"/>
        <end position="135"/>
    </location>
</feature>
<dbReference type="InterPro" id="IPR002885">
    <property type="entry name" value="PPR_rpt"/>
</dbReference>
<dbReference type="NCBIfam" id="TIGR00756">
    <property type="entry name" value="PPR"/>
    <property type="match status" value="5"/>
</dbReference>
<feature type="repeat" description="PPR" evidence="2">
    <location>
        <begin position="536"/>
        <end position="570"/>
    </location>
</feature>
<dbReference type="EMBL" id="JBBPBM010000659">
    <property type="protein sequence ID" value="KAK8492995.1"/>
    <property type="molecule type" value="Genomic_DNA"/>
</dbReference>
<name>A0ABR2AJH1_9ROSI</name>
<dbReference type="Gene3D" id="1.25.40.10">
    <property type="entry name" value="Tetratricopeptide repeat domain"/>
    <property type="match status" value="6"/>
</dbReference>
<dbReference type="PROSITE" id="PS51375">
    <property type="entry name" value="PPR"/>
    <property type="match status" value="5"/>
</dbReference>
<dbReference type="Proteomes" id="UP001472677">
    <property type="component" value="Unassembled WGS sequence"/>
</dbReference>
<evidence type="ECO:0000313" key="4">
    <source>
        <dbReference type="Proteomes" id="UP001472677"/>
    </source>
</evidence>
<keyword evidence="4" id="KW-1185">Reference proteome</keyword>
<reference evidence="3 4" key="1">
    <citation type="journal article" date="2024" name="G3 (Bethesda)">
        <title>Genome assembly of Hibiscus sabdariffa L. provides insights into metabolisms of medicinal natural products.</title>
        <authorList>
            <person name="Kim T."/>
        </authorList>
    </citation>
    <scope>NUCLEOTIDE SEQUENCE [LARGE SCALE GENOMIC DNA]</scope>
    <source>
        <strain evidence="3">TK-2024</strain>
        <tissue evidence="3">Old leaves</tissue>
    </source>
</reference>
<evidence type="ECO:0000256" key="2">
    <source>
        <dbReference type="PROSITE-ProRule" id="PRU00708"/>
    </source>
</evidence>
<feature type="repeat" description="PPR" evidence="2">
    <location>
        <begin position="334"/>
        <end position="368"/>
    </location>
</feature>
<evidence type="ECO:0000256" key="1">
    <source>
        <dbReference type="ARBA" id="ARBA00022737"/>
    </source>
</evidence>
<dbReference type="PANTHER" id="PTHR47926:SF382">
    <property type="entry name" value="PENTACOTRIPEPTIDE-REPEAT REGION OF PRORP DOMAIN-CONTAINING PROTEIN"/>
    <property type="match status" value="1"/>
</dbReference>
<keyword evidence="1" id="KW-0677">Repeat</keyword>
<organism evidence="3 4">
    <name type="scientific">Hibiscus sabdariffa</name>
    <name type="common">roselle</name>
    <dbReference type="NCBI Taxonomy" id="183260"/>
    <lineage>
        <taxon>Eukaryota</taxon>
        <taxon>Viridiplantae</taxon>
        <taxon>Streptophyta</taxon>
        <taxon>Embryophyta</taxon>
        <taxon>Tracheophyta</taxon>
        <taxon>Spermatophyta</taxon>
        <taxon>Magnoliopsida</taxon>
        <taxon>eudicotyledons</taxon>
        <taxon>Gunneridae</taxon>
        <taxon>Pentapetalae</taxon>
        <taxon>rosids</taxon>
        <taxon>malvids</taxon>
        <taxon>Malvales</taxon>
        <taxon>Malvaceae</taxon>
        <taxon>Malvoideae</taxon>
        <taxon>Hibiscus</taxon>
    </lineage>
</organism>
<gene>
    <name evidence="3" type="ORF">V6N12_037523</name>
</gene>
<dbReference type="PANTHER" id="PTHR47926">
    <property type="entry name" value="PENTATRICOPEPTIDE REPEAT-CONTAINING PROTEIN"/>
    <property type="match status" value="1"/>
</dbReference>
<dbReference type="Pfam" id="PF13041">
    <property type="entry name" value="PPR_2"/>
    <property type="match status" value="3"/>
</dbReference>
<dbReference type="Pfam" id="PF13812">
    <property type="entry name" value="PPR_3"/>
    <property type="match status" value="1"/>
</dbReference>
<comment type="caution">
    <text evidence="3">The sequence shown here is derived from an EMBL/GenBank/DDBJ whole genome shotgun (WGS) entry which is preliminary data.</text>
</comment>
<dbReference type="InterPro" id="IPR046960">
    <property type="entry name" value="PPR_At4g14850-like_plant"/>
</dbReference>
<evidence type="ECO:0008006" key="5">
    <source>
        <dbReference type="Google" id="ProtNLM"/>
    </source>
</evidence>
<sequence length="777" mass="86302">MLIQSLDFRSFAFRKNRLFVYFPTRFLPATLQFVSSFTALIATNEVNTSLKVPPFKEKSKLERIGKLKLYAKILRDCASKGSLSLAKVLHGKIIRIRFDPDLVLWNSLVYAYAKCGGFGYACKVLGRMPERDVVSWTALFSCLVNEGYGYDVLDFYCFMKKDGVRPNGHCLATTLKACSLNSELFFGTLLHGEGVKVGLLFDVFVGSSLVDLYAKCGEIELAERVFVYMDKKNVVSWNALLNGYALKGDAGKILNLFQGMTESELRCSKFTLSNVLKSCSYSVNITWGLIAHSLVIKTGCEHDEFVGCCLLDMYSKCGLAGDALKVFKRVQRPNIVAWSAMIDCLDEHGQIREAVELFCLMRHKGVSPNQHTFASIASVAANLGDQFYCEGIHACILKFGFESEIILSNALIAMYMKIRSVQNAWHVFKEMSSWDSASWNALLSGSHSDKACYQGPRIFHKMLAEGFKPDIYTFTSILKSCSHLLNLKFGQQVHAHIIKNGLNENNSVGTSLIDLYVKNGFLGDADLLFSQLIERDLLSWTTLISGYAQSDRPEMAIECFKQMQGQGVKPNEFTLATYLSCCSKMAMLENGQLLHSMAIKAGSFDDVFVSSAIVDMYANCGCIEEAEAAFQGMVSTDVVSWNTMLFGYLQYGQGLKVLETFKTMLDKGVEPDEVTFIAVLSACSYMGLVGEGKEHFDSLTNVYGMVPTIKHYTCMIDILGQAGKFNEVESFINDMKVTLKPLVWEAVLGACVRHGNNKLGEIAAEKLLELDPGTASH</sequence>
<proteinExistence type="predicted"/>
<dbReference type="Pfam" id="PF01535">
    <property type="entry name" value="PPR"/>
    <property type="match status" value="8"/>
</dbReference>
<feature type="repeat" description="PPR" evidence="2">
    <location>
        <begin position="233"/>
        <end position="267"/>
    </location>
</feature>
<dbReference type="InterPro" id="IPR011990">
    <property type="entry name" value="TPR-like_helical_dom_sf"/>
</dbReference>
<accession>A0ABR2AJH1</accession>
<feature type="repeat" description="PPR" evidence="2">
    <location>
        <begin position="637"/>
        <end position="671"/>
    </location>
</feature>